<evidence type="ECO:0000313" key="5">
    <source>
        <dbReference type="EMBL" id="WEK54473.1"/>
    </source>
</evidence>
<keyword evidence="2" id="KW-0067">ATP-binding</keyword>
<dbReference type="InterPro" id="IPR003593">
    <property type="entry name" value="AAA+_ATPase"/>
</dbReference>
<gene>
    <name evidence="5" type="ORF">P0Y55_18380</name>
</gene>
<dbReference type="Gene3D" id="1.10.8.80">
    <property type="entry name" value="Magnesium chelatase subunit I, C-Terminal domain"/>
    <property type="match status" value="1"/>
</dbReference>
<dbReference type="Proteomes" id="UP001178662">
    <property type="component" value="Chromosome"/>
</dbReference>
<evidence type="ECO:0000256" key="2">
    <source>
        <dbReference type="ARBA" id="ARBA00022840"/>
    </source>
</evidence>
<dbReference type="InterPro" id="IPR027417">
    <property type="entry name" value="P-loop_NTPase"/>
</dbReference>
<dbReference type="Pfam" id="PF17863">
    <property type="entry name" value="AAA_lid_2"/>
    <property type="match status" value="1"/>
</dbReference>
<name>A0AA95JAK9_9BACL</name>
<sequence>MEKVTAEKAISAMIANVGSVVVGKEIVLEHLLIALLASGHVILEDVPGTGKTLLAKSLAKTLDCEVRRIQFTADLLPSDVTGINFYNLQAGQFELRRGPVFTNILLADELNRATPRTQSSLLECMEERQVTIDGQTHALSAPFLVIATQNPIDNQGTFPLPEAQLDRFMLCVNMGYPSVDEERAILRRFTTGDPLNTLQKVVSQQEIVQLQQLVPQTHVSEEVLKYLLAIITETRSNAEISFGASPRASLQLLKAAQARAVIHGRDFVTPDDVKALVKPVLAHRLILKDTFRGEATRADVILDHLLANIPVPTELSLGLK</sequence>
<dbReference type="SMART" id="SM00382">
    <property type="entry name" value="AAA"/>
    <property type="match status" value="1"/>
</dbReference>
<dbReference type="FunFam" id="3.40.50.300:FF:000640">
    <property type="entry name" value="MoxR family ATPase"/>
    <property type="match status" value="1"/>
</dbReference>
<dbReference type="InterPro" id="IPR050764">
    <property type="entry name" value="CbbQ/NirQ/NorQ/GpvN"/>
</dbReference>
<dbReference type="PANTHER" id="PTHR42759">
    <property type="entry name" value="MOXR FAMILY PROTEIN"/>
    <property type="match status" value="1"/>
</dbReference>
<keyword evidence="6" id="KW-1185">Reference proteome</keyword>
<dbReference type="Pfam" id="PF07726">
    <property type="entry name" value="AAA_3"/>
    <property type="match status" value="1"/>
</dbReference>
<dbReference type="InterPro" id="IPR011703">
    <property type="entry name" value="ATPase_AAA-3"/>
</dbReference>
<dbReference type="SUPFAM" id="SSF52540">
    <property type="entry name" value="P-loop containing nucleoside triphosphate hydrolases"/>
    <property type="match status" value="1"/>
</dbReference>
<comment type="similarity">
    <text evidence="3">Belongs to the MoxR family.</text>
</comment>
<organism evidence="5 6">
    <name type="scientific">Candidatus Cohnella colombiensis</name>
    <dbReference type="NCBI Taxonomy" id="3121368"/>
    <lineage>
        <taxon>Bacteria</taxon>
        <taxon>Bacillati</taxon>
        <taxon>Bacillota</taxon>
        <taxon>Bacilli</taxon>
        <taxon>Bacillales</taxon>
        <taxon>Paenibacillaceae</taxon>
        <taxon>Cohnella</taxon>
    </lineage>
</organism>
<accession>A0AA95JAK9</accession>
<evidence type="ECO:0000313" key="6">
    <source>
        <dbReference type="Proteomes" id="UP001178662"/>
    </source>
</evidence>
<keyword evidence="1" id="KW-0547">Nucleotide-binding</keyword>
<dbReference type="EMBL" id="CP119317">
    <property type="protein sequence ID" value="WEK54473.1"/>
    <property type="molecule type" value="Genomic_DNA"/>
</dbReference>
<dbReference type="PANTHER" id="PTHR42759:SF5">
    <property type="entry name" value="METHANOL DEHYDROGENASE REGULATOR"/>
    <property type="match status" value="1"/>
</dbReference>
<feature type="domain" description="AAA+ ATPase" evidence="4">
    <location>
        <begin position="37"/>
        <end position="178"/>
    </location>
</feature>
<reference evidence="5" key="1">
    <citation type="submission" date="2023-03" db="EMBL/GenBank/DDBJ databases">
        <title>Andean soil-derived lignocellulolytic bacterial consortium as a source of novel taxa and putative plastic-active enzymes.</title>
        <authorList>
            <person name="Diaz-Garcia L."/>
            <person name="Chuvochina M."/>
            <person name="Feuerriegel G."/>
            <person name="Bunk B."/>
            <person name="Sproer C."/>
            <person name="Streit W.R."/>
            <person name="Rodriguez L.M."/>
            <person name="Overmann J."/>
            <person name="Jimenez D.J."/>
        </authorList>
    </citation>
    <scope>NUCLEOTIDE SEQUENCE</scope>
    <source>
        <strain evidence="5">MAG 2441</strain>
    </source>
</reference>
<dbReference type="PIRSF" id="PIRSF002849">
    <property type="entry name" value="AAA_ATPase_chaperone_MoxR_prd"/>
    <property type="match status" value="1"/>
</dbReference>
<protein>
    <submittedName>
        <fullName evidence="5">MoxR family ATPase</fullName>
    </submittedName>
</protein>
<dbReference type="Gene3D" id="3.40.50.300">
    <property type="entry name" value="P-loop containing nucleotide triphosphate hydrolases"/>
    <property type="match status" value="1"/>
</dbReference>
<evidence type="ECO:0000256" key="3">
    <source>
        <dbReference type="ARBA" id="ARBA00061607"/>
    </source>
</evidence>
<proteinExistence type="inferred from homology"/>
<dbReference type="GO" id="GO:0005524">
    <property type="term" value="F:ATP binding"/>
    <property type="evidence" value="ECO:0007669"/>
    <property type="project" value="UniProtKB-KW"/>
</dbReference>
<dbReference type="GO" id="GO:0016887">
    <property type="term" value="F:ATP hydrolysis activity"/>
    <property type="evidence" value="ECO:0007669"/>
    <property type="project" value="InterPro"/>
</dbReference>
<dbReference type="AlphaFoldDB" id="A0AA95JAK9"/>
<evidence type="ECO:0000256" key="1">
    <source>
        <dbReference type="ARBA" id="ARBA00022741"/>
    </source>
</evidence>
<evidence type="ECO:0000259" key="4">
    <source>
        <dbReference type="SMART" id="SM00382"/>
    </source>
</evidence>
<dbReference type="InterPro" id="IPR041628">
    <property type="entry name" value="ChlI/MoxR_AAA_lid"/>
</dbReference>